<gene>
    <name evidence="1" type="ORF">GAQ75_24205</name>
</gene>
<name>A0A6I0JFA5_BACUN</name>
<dbReference type="Proteomes" id="UP000438773">
    <property type="component" value="Unassembled WGS sequence"/>
</dbReference>
<evidence type="ECO:0000313" key="1">
    <source>
        <dbReference type="EMBL" id="KAB4114390.1"/>
    </source>
</evidence>
<dbReference type="Gene3D" id="3.40.1660.10">
    <property type="entry name" value="EreA-like (biosynthetic domain)"/>
    <property type="match status" value="1"/>
</dbReference>
<proteinExistence type="predicted"/>
<feature type="non-terminal residue" evidence="1">
    <location>
        <position position="1"/>
    </location>
</feature>
<organism evidence="1 2">
    <name type="scientific">Bacteroides uniformis</name>
    <dbReference type="NCBI Taxonomy" id="820"/>
    <lineage>
        <taxon>Bacteria</taxon>
        <taxon>Pseudomonadati</taxon>
        <taxon>Bacteroidota</taxon>
        <taxon>Bacteroidia</taxon>
        <taxon>Bacteroidales</taxon>
        <taxon>Bacteroidaceae</taxon>
        <taxon>Bacteroides</taxon>
    </lineage>
</organism>
<dbReference type="GO" id="GO:0046677">
    <property type="term" value="P:response to antibiotic"/>
    <property type="evidence" value="ECO:0007669"/>
    <property type="project" value="InterPro"/>
</dbReference>
<dbReference type="InterPro" id="IPR007815">
    <property type="entry name" value="Emycin_Estase"/>
</dbReference>
<reference evidence="1 2" key="1">
    <citation type="journal article" date="2019" name="Nat. Med.">
        <title>A library of human gut bacterial isolates paired with longitudinal multiomics data enables mechanistic microbiome research.</title>
        <authorList>
            <person name="Poyet M."/>
            <person name="Groussin M."/>
            <person name="Gibbons S.M."/>
            <person name="Avila-Pacheco J."/>
            <person name="Jiang X."/>
            <person name="Kearney S.M."/>
            <person name="Perrotta A.R."/>
            <person name="Berdy B."/>
            <person name="Zhao S."/>
            <person name="Lieberman T.D."/>
            <person name="Swanson P.K."/>
            <person name="Smith M."/>
            <person name="Roesemann S."/>
            <person name="Alexander J.E."/>
            <person name="Rich S.A."/>
            <person name="Livny J."/>
            <person name="Vlamakis H."/>
            <person name="Clish C."/>
            <person name="Bullock K."/>
            <person name="Deik A."/>
            <person name="Scott J."/>
            <person name="Pierce K.A."/>
            <person name="Xavier R.J."/>
            <person name="Alm E.J."/>
        </authorList>
    </citation>
    <scope>NUCLEOTIDE SEQUENCE [LARGE SCALE GENOMIC DNA]</scope>
    <source>
        <strain evidence="1 2">BIOML-A37</strain>
    </source>
</reference>
<protein>
    <submittedName>
        <fullName evidence="1">Erythromycin esterase family protein</fullName>
    </submittedName>
</protein>
<dbReference type="AlphaFoldDB" id="A0A6I0JFA5"/>
<dbReference type="RefSeq" id="WP_192917147.1">
    <property type="nucleotide sequence ID" value="NZ_WCUQ01000201.1"/>
</dbReference>
<dbReference type="EMBL" id="WCUQ01000201">
    <property type="protein sequence ID" value="KAB4114390.1"/>
    <property type="molecule type" value="Genomic_DNA"/>
</dbReference>
<evidence type="ECO:0000313" key="2">
    <source>
        <dbReference type="Proteomes" id="UP000438773"/>
    </source>
</evidence>
<dbReference type="Pfam" id="PF05139">
    <property type="entry name" value="Erythro_esteras"/>
    <property type="match status" value="1"/>
</dbReference>
<accession>A0A6I0JFA5</accession>
<sequence>SIMADNLTWLVDSVYKDQKVIVWCANVHVFNRGRMQVDSTRFTSMGQRLKIHFGDRMYTIAFTSYARRNTDGGIRDPLSTLSLEYLLHRRKVGFAYLNFNELPVDSRWRQAFISGLDQGASLSEVWSEQMDMLFYIDLNYDVYYDKTFINKMYKWAK</sequence>
<dbReference type="SUPFAM" id="SSF159501">
    <property type="entry name" value="EreA/ChaN-like"/>
    <property type="match status" value="1"/>
</dbReference>
<comment type="caution">
    <text evidence="1">The sequence shown here is derived from an EMBL/GenBank/DDBJ whole genome shotgun (WGS) entry which is preliminary data.</text>
</comment>